<evidence type="ECO:0000256" key="1">
    <source>
        <dbReference type="SAM" id="MobiDB-lite"/>
    </source>
</evidence>
<feature type="region of interest" description="Disordered" evidence="1">
    <location>
        <begin position="26"/>
        <end position="65"/>
    </location>
</feature>
<dbReference type="EMBL" id="ACHF01000036">
    <property type="protein sequence ID" value="EEI63052.1"/>
    <property type="molecule type" value="Genomic_DNA"/>
</dbReference>
<feature type="compositionally biased region" description="Acidic residues" evidence="1">
    <location>
        <begin position="50"/>
        <end position="60"/>
    </location>
</feature>
<proteinExistence type="predicted"/>
<reference evidence="2 3" key="1">
    <citation type="submission" date="2009-01" db="EMBL/GenBank/DDBJ databases">
        <authorList>
            <person name="Qin X."/>
            <person name="Bachman B."/>
            <person name="Battles P."/>
            <person name="Bell A."/>
            <person name="Bess C."/>
            <person name="Bickham C."/>
            <person name="Chaboub L."/>
            <person name="Chen D."/>
            <person name="Coyle M."/>
            <person name="Deiros D.R."/>
            <person name="Dinh H."/>
            <person name="Forbes L."/>
            <person name="Fowler G."/>
            <person name="Francisco L."/>
            <person name="Fu Q."/>
            <person name="Gubbala S."/>
            <person name="Hale W."/>
            <person name="Han Y."/>
            <person name="Hemphill L."/>
            <person name="Highlander S.K."/>
            <person name="Hirani K."/>
            <person name="Hogues M."/>
            <person name="Jackson L."/>
            <person name="Jakkamsetti A."/>
            <person name="Javaid M."/>
            <person name="Jiang H."/>
            <person name="Korchina V."/>
            <person name="Kovar C."/>
            <person name="Lara F."/>
            <person name="Lee S."/>
            <person name="Mata R."/>
            <person name="Mathew T."/>
            <person name="Moen C."/>
            <person name="Morales K."/>
            <person name="Munidasa M."/>
            <person name="Nazareth L."/>
            <person name="Ngo R."/>
            <person name="Nguyen L."/>
            <person name="Okwuonu G."/>
            <person name="Ongeri F."/>
            <person name="Patil S."/>
            <person name="Petrosino J."/>
            <person name="Pham C."/>
            <person name="Pham P."/>
            <person name="Pu L.-L."/>
            <person name="Puazo M."/>
            <person name="Raj R."/>
            <person name="Reid J."/>
            <person name="Rouhana J."/>
            <person name="Saada N."/>
            <person name="Shang Y."/>
            <person name="Simmons D."/>
            <person name="Thornton R."/>
            <person name="Warren J."/>
            <person name="Weissenberger G."/>
            <person name="Zhang J."/>
            <person name="Zhang L."/>
            <person name="Zhou C."/>
            <person name="Zhu D."/>
            <person name="Muzny D."/>
            <person name="Worley K."/>
            <person name="Gibbs R."/>
        </authorList>
    </citation>
    <scope>NUCLEOTIDE SEQUENCE [LARGE SCALE GENOMIC DNA]</scope>
    <source>
        <strain evidence="2 3">ATCC 51866</strain>
    </source>
</reference>
<evidence type="ECO:0000313" key="2">
    <source>
        <dbReference type="EMBL" id="EEI63052.1"/>
    </source>
</evidence>
<evidence type="ECO:0000313" key="3">
    <source>
        <dbReference type="Proteomes" id="UP000006237"/>
    </source>
</evidence>
<dbReference type="Pfam" id="PF13834">
    <property type="entry name" value="DUF4193"/>
    <property type="match status" value="1"/>
</dbReference>
<gene>
    <name evidence="2" type="ORF">HMPREF0293_1570</name>
</gene>
<name>A0ABP2DSR8_9CORY</name>
<evidence type="ECO:0008006" key="4">
    <source>
        <dbReference type="Google" id="ProtNLM"/>
    </source>
</evidence>
<dbReference type="Proteomes" id="UP000006237">
    <property type="component" value="Unassembled WGS sequence"/>
</dbReference>
<dbReference type="InterPro" id="IPR025242">
    <property type="entry name" value="DUF4193"/>
</dbReference>
<accession>A0ABP2DSR8</accession>
<protein>
    <recommendedName>
        <fullName evidence="4">DUF4193 domain-containing protein</fullName>
    </recommendedName>
</protein>
<comment type="caution">
    <text evidence="2">The sequence shown here is derived from an EMBL/GenBank/DDBJ whole genome shotgun (WGS) entry which is preliminary data.</text>
</comment>
<organism evidence="2 3">
    <name type="scientific">Corynebacterium glucuronolyticum ATCC 51866</name>
    <dbReference type="NCBI Taxonomy" id="548478"/>
    <lineage>
        <taxon>Bacteria</taxon>
        <taxon>Bacillati</taxon>
        <taxon>Actinomycetota</taxon>
        <taxon>Actinomycetes</taxon>
        <taxon>Mycobacteriales</taxon>
        <taxon>Corynebacteriaceae</taxon>
        <taxon>Corynebacterium</taxon>
    </lineage>
</organism>
<keyword evidence="3" id="KW-1185">Reference proteome</keyword>
<sequence length="114" mass="12854">MISHHLTGLSDKDYSTYMATDYDAPRRLADDDLDADSLEGLRSQEKQSDEMDDNGDEVETFDIPTQDVTREEIDVAVVPKRSDEFTCGSCFIVQSRKRLSHEEPDGTLICMDCA</sequence>